<evidence type="ECO:0000256" key="1">
    <source>
        <dbReference type="SAM" id="MobiDB-lite"/>
    </source>
</evidence>
<sequence length="110" mass="12164">MSTHNEIKGDVTGTATQIGSLHVEQPRKHAPSIAFYYPNIHVRDDTWLKYAAMYWPKITRLVPDGYRTADSPTAVEFVRAGVLTQLPRVSSAGGHHNRPTISPGPSRCIP</sequence>
<keyword evidence="3" id="KW-1185">Reference proteome</keyword>
<evidence type="ECO:0000313" key="2">
    <source>
        <dbReference type="EMBL" id="GHH50488.1"/>
    </source>
</evidence>
<dbReference type="RefSeq" id="WP_191302641.1">
    <property type="nucleotide sequence ID" value="NZ_BNAR01000010.1"/>
</dbReference>
<gene>
    <name evidence="2" type="ORF">GCM10017774_59470</name>
</gene>
<name>A0ABQ3MM82_9PSEU</name>
<reference evidence="3" key="1">
    <citation type="journal article" date="2019" name="Int. J. Syst. Evol. Microbiol.">
        <title>The Global Catalogue of Microorganisms (GCM) 10K type strain sequencing project: providing services to taxonomists for standard genome sequencing and annotation.</title>
        <authorList>
            <consortium name="The Broad Institute Genomics Platform"/>
            <consortium name="The Broad Institute Genome Sequencing Center for Infectious Disease"/>
            <person name="Wu L."/>
            <person name="Ma J."/>
        </authorList>
    </citation>
    <scope>NUCLEOTIDE SEQUENCE [LARGE SCALE GENOMIC DNA]</scope>
    <source>
        <strain evidence="3">CGMCC 4.7367</strain>
    </source>
</reference>
<organism evidence="2 3">
    <name type="scientific">Lentzea cavernae</name>
    <dbReference type="NCBI Taxonomy" id="2020703"/>
    <lineage>
        <taxon>Bacteria</taxon>
        <taxon>Bacillati</taxon>
        <taxon>Actinomycetota</taxon>
        <taxon>Actinomycetes</taxon>
        <taxon>Pseudonocardiales</taxon>
        <taxon>Pseudonocardiaceae</taxon>
        <taxon>Lentzea</taxon>
    </lineage>
</organism>
<evidence type="ECO:0000313" key="3">
    <source>
        <dbReference type="Proteomes" id="UP000605568"/>
    </source>
</evidence>
<comment type="caution">
    <text evidence="2">The sequence shown here is derived from an EMBL/GenBank/DDBJ whole genome shotgun (WGS) entry which is preliminary data.</text>
</comment>
<accession>A0ABQ3MM82</accession>
<protein>
    <submittedName>
        <fullName evidence="2">Uncharacterized protein</fullName>
    </submittedName>
</protein>
<dbReference type="EMBL" id="BNAR01000010">
    <property type="protein sequence ID" value="GHH50488.1"/>
    <property type="molecule type" value="Genomic_DNA"/>
</dbReference>
<dbReference type="Proteomes" id="UP000605568">
    <property type="component" value="Unassembled WGS sequence"/>
</dbReference>
<feature type="region of interest" description="Disordered" evidence="1">
    <location>
        <begin position="88"/>
        <end position="110"/>
    </location>
</feature>
<proteinExistence type="predicted"/>